<name>A0A248LKR4_9NEIS</name>
<sequence>MNCHDLVPVDLIMSRKPPVSYKIFDLPSGLADAFLQSRAVSVIRIFP</sequence>
<accession>A0A248LKR4</accession>
<dbReference type="EMBL" id="CP022115">
    <property type="protein sequence ID" value="ASJ25328.1"/>
    <property type="molecule type" value="Genomic_DNA"/>
</dbReference>
<dbReference type="Proteomes" id="UP000197424">
    <property type="component" value="Chromosome"/>
</dbReference>
<evidence type="ECO:0000313" key="2">
    <source>
        <dbReference type="Proteomes" id="UP000197424"/>
    </source>
</evidence>
<evidence type="ECO:0000313" key="1">
    <source>
        <dbReference type="EMBL" id="ASJ25328.1"/>
    </source>
</evidence>
<dbReference type="AlphaFoldDB" id="A0A248LKR4"/>
<protein>
    <submittedName>
        <fullName evidence="1">Uncharacterized protein</fullName>
    </submittedName>
</protein>
<reference evidence="2" key="1">
    <citation type="submission" date="2017-06" db="EMBL/GenBank/DDBJ databases">
        <title>Whole genome sequence of Laribacter hongkongensis LHGZ1.</title>
        <authorList>
            <person name="Chen D."/>
            <person name="Wu H."/>
            <person name="Chen J."/>
        </authorList>
    </citation>
    <scope>NUCLEOTIDE SEQUENCE [LARGE SCALE GENOMIC DNA]</scope>
    <source>
        <strain evidence="2">LHGZ1</strain>
    </source>
</reference>
<organism evidence="1 2">
    <name type="scientific">Laribacter hongkongensis</name>
    <dbReference type="NCBI Taxonomy" id="168471"/>
    <lineage>
        <taxon>Bacteria</taxon>
        <taxon>Pseudomonadati</taxon>
        <taxon>Pseudomonadota</taxon>
        <taxon>Betaproteobacteria</taxon>
        <taxon>Neisseriales</taxon>
        <taxon>Aquaspirillaceae</taxon>
        <taxon>Laribacter</taxon>
    </lineage>
</organism>
<gene>
    <name evidence="1" type="ORF">LHGZ1_2497</name>
</gene>
<proteinExistence type="predicted"/>